<accession>A0AAU9LG25</accession>
<dbReference type="Proteomes" id="UP001157418">
    <property type="component" value="Unassembled WGS sequence"/>
</dbReference>
<gene>
    <name evidence="2" type="ORF">LVIROSA_LOCUS2416</name>
</gene>
<evidence type="ECO:0000256" key="1">
    <source>
        <dbReference type="SAM" id="MobiDB-lite"/>
    </source>
</evidence>
<sequence>MGEISVYVDHHNEPLFDWIDEQKAEEGIDSESSDEDIDSVMSDALSVHLELDEEVVQPTLTGDPFLSHISVIPRDDVVDVDDDSDNGNKQVPIFHFHEPNQK</sequence>
<protein>
    <submittedName>
        <fullName evidence="2">Uncharacterized protein</fullName>
    </submittedName>
</protein>
<dbReference type="AlphaFoldDB" id="A0AAU9LG25"/>
<name>A0AAU9LG25_9ASTR</name>
<keyword evidence="3" id="KW-1185">Reference proteome</keyword>
<comment type="caution">
    <text evidence="2">The sequence shown here is derived from an EMBL/GenBank/DDBJ whole genome shotgun (WGS) entry which is preliminary data.</text>
</comment>
<feature type="region of interest" description="Disordered" evidence="1">
    <location>
        <begin position="79"/>
        <end position="102"/>
    </location>
</feature>
<dbReference type="EMBL" id="CAKMRJ010000001">
    <property type="protein sequence ID" value="CAH1414504.1"/>
    <property type="molecule type" value="Genomic_DNA"/>
</dbReference>
<evidence type="ECO:0000313" key="2">
    <source>
        <dbReference type="EMBL" id="CAH1414504.1"/>
    </source>
</evidence>
<proteinExistence type="predicted"/>
<reference evidence="2 3" key="1">
    <citation type="submission" date="2022-01" db="EMBL/GenBank/DDBJ databases">
        <authorList>
            <person name="Xiong W."/>
            <person name="Schranz E."/>
        </authorList>
    </citation>
    <scope>NUCLEOTIDE SEQUENCE [LARGE SCALE GENOMIC DNA]</scope>
</reference>
<organism evidence="2 3">
    <name type="scientific">Lactuca virosa</name>
    <dbReference type="NCBI Taxonomy" id="75947"/>
    <lineage>
        <taxon>Eukaryota</taxon>
        <taxon>Viridiplantae</taxon>
        <taxon>Streptophyta</taxon>
        <taxon>Embryophyta</taxon>
        <taxon>Tracheophyta</taxon>
        <taxon>Spermatophyta</taxon>
        <taxon>Magnoliopsida</taxon>
        <taxon>eudicotyledons</taxon>
        <taxon>Gunneridae</taxon>
        <taxon>Pentapetalae</taxon>
        <taxon>asterids</taxon>
        <taxon>campanulids</taxon>
        <taxon>Asterales</taxon>
        <taxon>Asteraceae</taxon>
        <taxon>Cichorioideae</taxon>
        <taxon>Cichorieae</taxon>
        <taxon>Lactucinae</taxon>
        <taxon>Lactuca</taxon>
    </lineage>
</organism>
<evidence type="ECO:0000313" key="3">
    <source>
        <dbReference type="Proteomes" id="UP001157418"/>
    </source>
</evidence>